<gene>
    <name evidence="9" type="ORF">CTheo_8850</name>
</gene>
<feature type="signal peptide" evidence="6">
    <location>
        <begin position="1"/>
        <end position="18"/>
    </location>
</feature>
<dbReference type="GO" id="GO:0004252">
    <property type="term" value="F:serine-type endopeptidase activity"/>
    <property type="evidence" value="ECO:0007669"/>
    <property type="project" value="UniProtKB-UniRule"/>
</dbReference>
<dbReference type="PROSITE" id="PS51892">
    <property type="entry name" value="SUBTILASE"/>
    <property type="match status" value="1"/>
</dbReference>
<dbReference type="InterPro" id="IPR023828">
    <property type="entry name" value="Peptidase_S8_Ser-AS"/>
</dbReference>
<dbReference type="InterPro" id="IPR037045">
    <property type="entry name" value="S8pro/Inhibitor_I9_sf"/>
</dbReference>
<dbReference type="SUPFAM" id="SSF52743">
    <property type="entry name" value="Subtilisin-like"/>
    <property type="match status" value="1"/>
</dbReference>
<proteinExistence type="inferred from homology"/>
<evidence type="ECO:0000256" key="4">
    <source>
        <dbReference type="ARBA" id="ARBA00022825"/>
    </source>
</evidence>
<keyword evidence="4 5" id="KW-0720">Serine protease</keyword>
<organism evidence="9 10">
    <name type="scientific">Ceratobasidium theobromae</name>
    <dbReference type="NCBI Taxonomy" id="1582974"/>
    <lineage>
        <taxon>Eukaryota</taxon>
        <taxon>Fungi</taxon>
        <taxon>Dikarya</taxon>
        <taxon>Basidiomycota</taxon>
        <taxon>Agaricomycotina</taxon>
        <taxon>Agaricomycetes</taxon>
        <taxon>Cantharellales</taxon>
        <taxon>Ceratobasidiaceae</taxon>
        <taxon>Ceratobasidium</taxon>
    </lineage>
</organism>
<keyword evidence="10" id="KW-1185">Reference proteome</keyword>
<dbReference type="InterPro" id="IPR000209">
    <property type="entry name" value="Peptidase_S8/S53_dom"/>
</dbReference>
<dbReference type="SUPFAM" id="SSF54897">
    <property type="entry name" value="Protease propeptides/inhibitors"/>
    <property type="match status" value="1"/>
</dbReference>
<comment type="similarity">
    <text evidence="1 5">Belongs to the peptidase S8 family.</text>
</comment>
<reference evidence="9 10" key="1">
    <citation type="journal article" date="2019" name="Fungal Biol. Biotechnol.">
        <title>Draft genome sequence of fastidious pathogen Ceratobasidium theobromae, which causes vascular-streak dieback in Theobroma cacao.</title>
        <authorList>
            <person name="Ali S.S."/>
            <person name="Asman A."/>
            <person name="Shao J."/>
            <person name="Firmansyah A.P."/>
            <person name="Susilo A.W."/>
            <person name="Rosmana A."/>
            <person name="McMahon P."/>
            <person name="Junaid M."/>
            <person name="Guest D."/>
            <person name="Kheng T.Y."/>
            <person name="Meinhardt L.W."/>
            <person name="Bailey B.A."/>
        </authorList>
    </citation>
    <scope>NUCLEOTIDE SEQUENCE [LARGE SCALE GENOMIC DNA]</scope>
    <source>
        <strain evidence="9 10">CT2</strain>
    </source>
</reference>
<evidence type="ECO:0000256" key="3">
    <source>
        <dbReference type="ARBA" id="ARBA00022801"/>
    </source>
</evidence>
<name>A0A5N5Q7P9_9AGAM</name>
<evidence type="ECO:0000256" key="5">
    <source>
        <dbReference type="PROSITE-ProRule" id="PRU01240"/>
    </source>
</evidence>
<dbReference type="GO" id="GO:0005615">
    <property type="term" value="C:extracellular space"/>
    <property type="evidence" value="ECO:0007669"/>
    <property type="project" value="TreeGrafter"/>
</dbReference>
<dbReference type="CDD" id="cd04077">
    <property type="entry name" value="Peptidases_S8_PCSK9_ProteinaseK_like"/>
    <property type="match status" value="1"/>
</dbReference>
<evidence type="ECO:0000259" key="8">
    <source>
        <dbReference type="Pfam" id="PF05922"/>
    </source>
</evidence>
<feature type="chain" id="PRO_5024401004" evidence="6">
    <location>
        <begin position="19"/>
        <end position="394"/>
    </location>
</feature>
<protein>
    <submittedName>
        <fullName evidence="9">Serine protease</fullName>
    </submittedName>
</protein>
<dbReference type="Gene3D" id="3.30.70.80">
    <property type="entry name" value="Peptidase S8 propeptide/proteinase inhibitor I9"/>
    <property type="match status" value="1"/>
</dbReference>
<evidence type="ECO:0000256" key="2">
    <source>
        <dbReference type="ARBA" id="ARBA00022670"/>
    </source>
</evidence>
<evidence type="ECO:0000256" key="6">
    <source>
        <dbReference type="SAM" id="SignalP"/>
    </source>
</evidence>
<evidence type="ECO:0000313" key="10">
    <source>
        <dbReference type="Proteomes" id="UP000383932"/>
    </source>
</evidence>
<dbReference type="GO" id="GO:0006508">
    <property type="term" value="P:proteolysis"/>
    <property type="evidence" value="ECO:0007669"/>
    <property type="project" value="UniProtKB-KW"/>
</dbReference>
<dbReference type="AlphaFoldDB" id="A0A5N5Q7P9"/>
<dbReference type="Proteomes" id="UP000383932">
    <property type="component" value="Unassembled WGS sequence"/>
</dbReference>
<evidence type="ECO:0000259" key="7">
    <source>
        <dbReference type="Pfam" id="PF00082"/>
    </source>
</evidence>
<keyword evidence="6" id="KW-0732">Signal</keyword>
<evidence type="ECO:0000256" key="1">
    <source>
        <dbReference type="ARBA" id="ARBA00011073"/>
    </source>
</evidence>
<dbReference type="InterPro" id="IPR034193">
    <property type="entry name" value="PCSK9_ProteinaseK-like"/>
</dbReference>
<dbReference type="InterPro" id="IPR010259">
    <property type="entry name" value="S8pro/Inhibitor_I9"/>
</dbReference>
<dbReference type="Pfam" id="PF00082">
    <property type="entry name" value="Peptidase_S8"/>
    <property type="match status" value="1"/>
</dbReference>
<feature type="domain" description="Inhibitor I9" evidence="8">
    <location>
        <begin position="55"/>
        <end position="105"/>
    </location>
</feature>
<dbReference type="Pfam" id="PF05922">
    <property type="entry name" value="Inhibitor_I9"/>
    <property type="match status" value="1"/>
</dbReference>
<dbReference type="PANTHER" id="PTHR43806:SF11">
    <property type="entry name" value="CEREVISIN-RELATED"/>
    <property type="match status" value="1"/>
</dbReference>
<keyword evidence="3 5" id="KW-0378">Hydrolase</keyword>
<dbReference type="InterPro" id="IPR050131">
    <property type="entry name" value="Peptidase_S8_subtilisin-like"/>
</dbReference>
<dbReference type="PROSITE" id="PS00138">
    <property type="entry name" value="SUBTILASE_SER"/>
    <property type="match status" value="1"/>
</dbReference>
<dbReference type="InterPro" id="IPR015500">
    <property type="entry name" value="Peptidase_S8_subtilisin-rel"/>
</dbReference>
<keyword evidence="2 5" id="KW-0645">Protease</keyword>
<dbReference type="PRINTS" id="PR00723">
    <property type="entry name" value="SUBTILISIN"/>
</dbReference>
<dbReference type="Gene3D" id="3.40.50.200">
    <property type="entry name" value="Peptidase S8/S53 domain"/>
    <property type="match status" value="1"/>
</dbReference>
<accession>A0A5N5Q7P9</accession>
<evidence type="ECO:0000313" key="9">
    <source>
        <dbReference type="EMBL" id="KAB5587709.1"/>
    </source>
</evidence>
<dbReference type="InterPro" id="IPR036852">
    <property type="entry name" value="Peptidase_S8/S53_dom_sf"/>
</dbReference>
<feature type="active site" description="Charge relay system" evidence="5">
    <location>
        <position position="176"/>
    </location>
</feature>
<comment type="caution">
    <text evidence="9">The sequence shown here is derived from an EMBL/GenBank/DDBJ whole genome shotgun (WGS) entry which is preliminary data.</text>
</comment>
<sequence length="394" mass="40973">MRSTLILSTLALVVPALCVPTLVPITKRAGPFKSNSFVVKFRDGVHKDTVLGPLTKGLTQAGSGVQYNYDDSLFNGFAMTLFGPDLTFVRQFQHIESVEQDTIMSIFYEEGLDGLSTVERSQVPPSLSLDKRANDGTGVTVYSIDTGIYLQHTCFGGRASWGKTFGGYADQDGNGHGTHTAGTAVGKNFGFATGANIIAIKVLSDQGSGAMSDVLAGVNYAFQQFKQSGRPGVATMSLGGAGASNSALNIGIKNAIAGGLHFTVAAGNSNMPADTTSPANTQEANTIGAVDAKNQKASFSNYGRYIDVWAPGVGIVSAWIGDNTSTKQLSGTSMATPYVAGILAVALQDPQNAKLSGAQLSQKLKANAAKVVTFALPADAAAQVTSNNLLARPF</sequence>
<feature type="domain" description="Peptidase S8/S53" evidence="7">
    <location>
        <begin position="136"/>
        <end position="371"/>
    </location>
</feature>
<dbReference type="EMBL" id="SSOP01000846">
    <property type="protein sequence ID" value="KAB5587709.1"/>
    <property type="molecule type" value="Genomic_DNA"/>
</dbReference>
<feature type="active site" description="Charge relay system" evidence="5">
    <location>
        <position position="333"/>
    </location>
</feature>
<feature type="active site" description="Charge relay system" evidence="5">
    <location>
        <position position="145"/>
    </location>
</feature>
<dbReference type="PANTHER" id="PTHR43806">
    <property type="entry name" value="PEPTIDASE S8"/>
    <property type="match status" value="1"/>
</dbReference>
<dbReference type="OrthoDB" id="19448at2759"/>